<proteinExistence type="evidence at protein level"/>
<dbReference type="Bgee" id="ENSG00000011478">
    <property type="expression patterns" value="Expressed in stromal cell of endometrium and 92 other cell types or tissues"/>
</dbReference>
<evidence type="ECO:0000313" key="2">
    <source>
        <dbReference type="Ensembl" id="ENSP00000503301.1"/>
    </source>
</evidence>
<accession>A0A7I2V353</accession>
<reference evidence="2" key="4">
    <citation type="submission" date="2025-05" db="UniProtKB">
        <authorList>
            <consortium name="Ensembl"/>
        </authorList>
    </citation>
    <scope>IDENTIFICATION</scope>
</reference>
<sequence length="111" mass="12452">MRSGGRGRPRLRLGERGLMEPLLPPKRRLLPRVRLLPLLLALAVGSAFYTIWSGWHRRTEELPLGRELRVRLGGDPGTAGTLIPSPLLPRVDVALAYGPNRRCHRLRHLSA</sequence>
<dbReference type="EMBL" id="AC007191">
    <property type="status" value="NOT_ANNOTATED_CDS"/>
    <property type="molecule type" value="Genomic_DNA"/>
</dbReference>
<dbReference type="GeneTree" id="ENSGT00390000003107"/>
<keyword evidence="4 5" id="KW-1267">Proteomics identification</keyword>
<dbReference type="Ensembl" id="ENST00000677024.1">
    <property type="protein sequence ID" value="ENSP00000503301.1"/>
    <property type="gene ID" value="ENSG00000011478.13"/>
</dbReference>
<name>A0A7I2V353_HUMAN</name>
<dbReference type="SMR" id="A0A7I2V353"/>
<keyword evidence="3" id="KW-1185">Reference proteome</keyword>
<dbReference type="Ensembl" id="ENST00000678102.1">
    <property type="protein sequence ID" value="ENSP00000504441.1"/>
    <property type="gene ID" value="ENSG00000011478.13"/>
</dbReference>
<evidence type="ECO:0000256" key="1">
    <source>
        <dbReference type="SAM" id="Phobius"/>
    </source>
</evidence>
<dbReference type="OpenTargets" id="ENSG00000011478"/>
<dbReference type="HGNC" id="HGNC:25952">
    <property type="gene designation" value="QPCTL"/>
</dbReference>
<keyword evidence="1" id="KW-0812">Transmembrane</keyword>
<protein>
    <submittedName>
        <fullName evidence="2">Glutaminyl-peptide cyclotransferase like</fullName>
    </submittedName>
</protein>
<reference evidence="2 3" key="2">
    <citation type="journal article" date="2004" name="Nature">
        <title>The DNA sequence and biology of human chromosome 19.</title>
        <authorList>
            <person name="Grimwood J."/>
            <person name="Gordon L.A."/>
            <person name="Olsen A."/>
            <person name="Terry A."/>
            <person name="Schmutz J."/>
            <person name="Lamerdin J."/>
            <person name="Hellsten U."/>
            <person name="Goodstein D."/>
            <person name="Couronne O."/>
            <person name="Tran-Gyamfi M."/>
            <person name="Aerts A."/>
            <person name="Altherr M."/>
            <person name="Ashworth L."/>
            <person name="Bajorek E."/>
            <person name="Black S."/>
            <person name="Branscomb E."/>
            <person name="Caenepeel S."/>
            <person name="Carrano A."/>
            <person name="Caoile C."/>
            <person name="Chan Y.M."/>
            <person name="Christensen M."/>
            <person name="Cleland C.A."/>
            <person name="Copeland A."/>
            <person name="Dalin E."/>
            <person name="Dehal P."/>
            <person name="Denys M."/>
            <person name="Detter J.C."/>
            <person name="Escobar J."/>
            <person name="Flowers D."/>
            <person name="Fotopulos D."/>
            <person name="Garcia C."/>
            <person name="Georgescu A.M."/>
            <person name="Glavina T."/>
            <person name="Gomez M."/>
            <person name="Gonzales E."/>
            <person name="Groza M."/>
            <person name="Hammon N."/>
            <person name="Hawkins T."/>
            <person name="Haydu L."/>
            <person name="Ho I."/>
            <person name="Huang W."/>
            <person name="Israni S."/>
            <person name="Jett J."/>
            <person name="Kadner K."/>
            <person name="Kimball H."/>
            <person name="Kobayashi A."/>
            <person name="Larionov V."/>
            <person name="Leem S.H."/>
            <person name="Lopez F."/>
            <person name="Lou Y."/>
            <person name="Lowry S."/>
            <person name="Malfatti S."/>
            <person name="Martinez D."/>
            <person name="McCready P."/>
            <person name="Medina C."/>
            <person name="Morgan J."/>
            <person name="Nelson K."/>
            <person name="Nolan M."/>
            <person name="Ovcharenko I."/>
            <person name="Pitluck S."/>
            <person name="Pollard M."/>
            <person name="Popkie A.P."/>
            <person name="Predki P."/>
            <person name="Quan G."/>
            <person name="Ramirez L."/>
            <person name="Rash S."/>
            <person name="Retterer J."/>
            <person name="Rodriguez A."/>
            <person name="Rogers S."/>
            <person name="Salamov A."/>
            <person name="Salazar A."/>
            <person name="She X."/>
            <person name="Smith D."/>
            <person name="Slezak T."/>
            <person name="Solovyev V."/>
            <person name="Thayer N."/>
            <person name="Tice H."/>
            <person name="Tsai M."/>
            <person name="Ustaszewska A."/>
            <person name="Vo N."/>
            <person name="Wagner M."/>
            <person name="Wheeler J."/>
            <person name="Wu K."/>
            <person name="Xie G."/>
            <person name="Yang J."/>
            <person name="Dubchak I."/>
            <person name="Furey T.S."/>
            <person name="DeJong P."/>
            <person name="Dickson M."/>
            <person name="Gordon D."/>
            <person name="Eichler E.E."/>
            <person name="Pennacchio L.A."/>
            <person name="Richardson P."/>
            <person name="Stubbs L."/>
            <person name="Rokhsar D.S."/>
            <person name="Myers R.M."/>
            <person name="Rubin E.M."/>
            <person name="Lucas S.M."/>
        </authorList>
    </citation>
    <scope>NUCLEOTIDE SEQUENCE [LARGE SCALE GENOMIC DNA]</scope>
</reference>
<dbReference type="OrthoDB" id="3907302at2759"/>
<keyword evidence="1" id="KW-1133">Transmembrane helix</keyword>
<dbReference type="Ensembl" id="ENST00000677542.1">
    <property type="protein sequence ID" value="ENSP00000504457.1"/>
    <property type="gene ID" value="ENSG00000011478.13"/>
</dbReference>
<dbReference type="AlphaFoldDB" id="A0A7I2V353"/>
<evidence type="ECO:0007829" key="4">
    <source>
        <dbReference type="PeptideAtlas" id="A0A7I2V353"/>
    </source>
</evidence>
<reference evidence="2" key="1">
    <citation type="journal article" date="2001" name="Nature">
        <title>Initial sequencing and analysis of the human genome.</title>
        <authorList>
            <consortium name="International Human Genome Sequencing Consortium"/>
            <person name="Lander E.S."/>
            <person name="Linton L.M."/>
            <person name="Birren B."/>
            <person name="Nusbaum C."/>
            <person name="Zody M.C."/>
            <person name="Baldwin J."/>
            <person name="Devon K."/>
            <person name="Dewar K."/>
            <person name="Doyle M."/>
            <person name="FitzHugh W."/>
            <person name="Funke R."/>
            <person name="Gage D."/>
            <person name="Harris K."/>
            <person name="Heaford A."/>
            <person name="Howland J."/>
            <person name="Kann L."/>
            <person name="Lehoczky J."/>
            <person name="LeVine R."/>
            <person name="McEwan P."/>
            <person name="McKernan K."/>
            <person name="Meldrim J."/>
            <person name="Mesirov J.P."/>
            <person name="Miranda C."/>
            <person name="Morris W."/>
            <person name="Naylor J."/>
            <person name="Raymond C."/>
            <person name="Rosetti M."/>
            <person name="Santos R."/>
            <person name="Sheridan A."/>
            <person name="Sougnez C."/>
            <person name="Stange-Thomann N."/>
            <person name="Stojanovic N."/>
            <person name="Subramanian A."/>
            <person name="Wyman D."/>
            <person name="Rogers J."/>
            <person name="Sulston J."/>
            <person name="Ainscough R."/>
            <person name="Beck S."/>
            <person name="Bentley D."/>
            <person name="Burton J."/>
            <person name="Clee C."/>
            <person name="Carter N."/>
            <person name="Coulson A."/>
            <person name="Deadman R."/>
            <person name="Deloukas P."/>
            <person name="Dunham A."/>
            <person name="Dunham I."/>
            <person name="Durbin R."/>
            <person name="French L."/>
            <person name="Grafham D."/>
            <person name="Gregory S."/>
            <person name="Hubbard T."/>
            <person name="Humphray S."/>
            <person name="Hunt A."/>
            <person name="Jones M."/>
            <person name="Lloyd C."/>
            <person name="McMurray A."/>
            <person name="Matthews L."/>
            <person name="Mercer S."/>
            <person name="Milne S."/>
            <person name="Mullikin J.C."/>
            <person name="Mungall A."/>
            <person name="Plumb R."/>
            <person name="Ross M."/>
            <person name="Shownkeen R."/>
            <person name="Sims S."/>
            <person name="Waterston R.H."/>
            <person name="Wilson R.K."/>
            <person name="Hillier L.W."/>
            <person name="McPherson J.D."/>
            <person name="Marra M.A."/>
            <person name="Mardis E.R."/>
            <person name="Fulton L.A."/>
            <person name="Chinwalla A.T."/>
            <person name="Pepin K.H."/>
            <person name="Gish W.R."/>
            <person name="Chissoe S.L."/>
            <person name="Wendl M.C."/>
            <person name="Delehaunty K.D."/>
            <person name="Miner T.L."/>
            <person name="Delehaunty A."/>
            <person name="Kramer J.B."/>
            <person name="Cook L.L."/>
            <person name="Fulton R.S."/>
            <person name="Johnson D.L."/>
            <person name="Minx P.J."/>
            <person name="Clifton S.W."/>
            <person name="Hawkins T."/>
            <person name="Branscomb E."/>
            <person name="Predki P."/>
            <person name="Richardson P."/>
            <person name="Wenning S."/>
            <person name="Slezak T."/>
            <person name="Doggett N."/>
            <person name="Cheng J.F."/>
            <person name="Olsen A."/>
            <person name="Lucas S."/>
            <person name="Elkin C."/>
            <person name="Uberbacher E."/>
            <person name="Frazier M."/>
            <person name="Gibbs R.A."/>
            <person name="Muzny D.M."/>
            <person name="Scherer S.E."/>
            <person name="Bouck J.B."/>
            <person name="Sodergren E.J."/>
            <person name="Worley K.C."/>
            <person name="Rives C.M."/>
            <person name="Gorrell J.H."/>
            <person name="Metzker M.L."/>
            <person name="Naylor S.L."/>
            <person name="Kucherlapati R.S."/>
            <person name="Nelson D.L."/>
            <person name="Weinstock G.M."/>
            <person name="Sakaki Y."/>
            <person name="Fujiyama A."/>
            <person name="Hattori M."/>
            <person name="Yada T."/>
            <person name="Toyoda A."/>
            <person name="Itoh T."/>
            <person name="Kawagoe C."/>
            <person name="Watanabe H."/>
            <person name="Totoki Y."/>
            <person name="Taylor T."/>
            <person name="Weissenbach J."/>
            <person name="Heilig R."/>
            <person name="Saurin W."/>
            <person name="Artiguenave F."/>
            <person name="Brottier P."/>
            <person name="Bruls T."/>
            <person name="Pelletier E."/>
            <person name="Robert C."/>
            <person name="Wincker P."/>
            <person name="Smith D.R."/>
            <person name="Doucette-Stamm L."/>
            <person name="Rubenfield M."/>
            <person name="Weinstock K."/>
            <person name="Lee H.M."/>
            <person name="Dubois J."/>
            <person name="Rosenthal A."/>
            <person name="Platzer M."/>
            <person name="Nyakatura G."/>
            <person name="Taudien S."/>
            <person name="Rump A."/>
            <person name="Yang H."/>
            <person name="Yu J."/>
            <person name="Wang J."/>
            <person name="Huang G."/>
            <person name="Gu J."/>
            <person name="Hood L."/>
            <person name="Rowen L."/>
            <person name="Madan A."/>
            <person name="Qin S."/>
            <person name="Davis R.W."/>
            <person name="Federspiel N.A."/>
            <person name="Abola A.P."/>
            <person name="Proctor M.J."/>
            <person name="Myers R.M."/>
            <person name="Schmutz J."/>
            <person name="Dickson M."/>
            <person name="Grimwood J."/>
            <person name="Cox D.R."/>
            <person name="Olson M.V."/>
            <person name="Kaul R."/>
            <person name="Raymond C."/>
            <person name="Shimizu N."/>
            <person name="Kawasaki K."/>
            <person name="Minoshima S."/>
            <person name="Evans G.A."/>
            <person name="Athanasiou M."/>
            <person name="Schultz R."/>
            <person name="Roe B.A."/>
            <person name="Chen F."/>
            <person name="Pan H."/>
            <person name="Ramser J."/>
            <person name="Lehrach H."/>
            <person name="Reinhardt R."/>
            <person name="McCombie W.R."/>
            <person name="de la Bastide M."/>
            <person name="Dedhia N."/>
            <person name="Blocker H."/>
            <person name="Hornischer K."/>
            <person name="Nordsiek G."/>
            <person name="Agarwala R."/>
            <person name="Aravind L."/>
            <person name="Bailey J.A."/>
            <person name="Bateman A."/>
            <person name="Batzoglou S."/>
            <person name="Birney E."/>
            <person name="Bork P."/>
            <person name="Brown D.G."/>
            <person name="Burge C.B."/>
            <person name="Cerutti L."/>
            <person name="Chen H.C."/>
            <person name="Church D."/>
            <person name="Clamp M."/>
            <person name="Copley R.R."/>
            <person name="Doerks T."/>
            <person name="Eddy S.R."/>
            <person name="Eichler E.E."/>
            <person name="Furey T.S."/>
            <person name="Galagan J."/>
            <person name="Gilbert J.G."/>
            <person name="Harmon C."/>
            <person name="Hayashizaki Y."/>
            <person name="Haussler D."/>
            <person name="Hermjakob H."/>
            <person name="Hokamp K."/>
            <person name="Jang W."/>
            <person name="Johnson L.S."/>
            <person name="Jones T.A."/>
            <person name="Kasif S."/>
            <person name="Kaspryzk A."/>
            <person name="Kennedy S."/>
            <person name="Kent W.J."/>
            <person name="Kitts P."/>
            <person name="Koonin E.V."/>
            <person name="Korf I."/>
            <person name="Kulp D."/>
            <person name="Lancet D."/>
            <person name="Lowe T.M."/>
            <person name="McLysaght A."/>
            <person name="Mikkelsen T."/>
            <person name="Moran J.V."/>
            <person name="Mulder N."/>
            <person name="Pollara V.J."/>
            <person name="Ponting C.P."/>
            <person name="Schuler G."/>
            <person name="Schultz J."/>
            <person name="Slater G."/>
            <person name="Smit A.F."/>
            <person name="Stupka E."/>
            <person name="Szustakowski J."/>
            <person name="Thierry-Mieg D."/>
            <person name="Thierry-Mieg J."/>
            <person name="Wagner L."/>
            <person name="Wallis J."/>
            <person name="Wheeler R."/>
            <person name="Williams A."/>
            <person name="Wolf Y.I."/>
            <person name="Wolfe K.H."/>
            <person name="Yang S.P."/>
            <person name="Yeh R.F."/>
            <person name="Collins F."/>
            <person name="Guyer M.S."/>
            <person name="Peterson J."/>
            <person name="Felsenfeld A."/>
            <person name="Wetterstrand K.A."/>
            <person name="Patrinos A."/>
            <person name="Morgan M.J."/>
            <person name="de Jong P."/>
            <person name="Catanese J.J."/>
            <person name="Osoegawa K."/>
            <person name="Shizuya H."/>
            <person name="Choi S."/>
            <person name="Chen Y.J."/>
        </authorList>
    </citation>
    <scope>NUCLEOTIDE SEQUENCE [LARGE SCALE GENOMIC DNA]</scope>
</reference>
<reference evidence="2" key="3">
    <citation type="journal article" date="2004" name="Nature">
        <title>Finishing the euchromatic sequence of the human genome.</title>
        <authorList>
            <consortium name="International Human Genome Sequencing Consortium"/>
        </authorList>
    </citation>
    <scope>NUCLEOTIDE SEQUENCE [LARGE SCALE GENOMIC DNA]</scope>
</reference>
<organism evidence="2 3">
    <name type="scientific">Homo sapiens</name>
    <name type="common">Human</name>
    <dbReference type="NCBI Taxonomy" id="9606"/>
    <lineage>
        <taxon>Eukaryota</taxon>
        <taxon>Metazoa</taxon>
        <taxon>Chordata</taxon>
        <taxon>Craniata</taxon>
        <taxon>Vertebrata</taxon>
        <taxon>Euteleostomi</taxon>
        <taxon>Mammalia</taxon>
        <taxon>Eutheria</taxon>
        <taxon>Euarchontoglires</taxon>
        <taxon>Primates</taxon>
        <taxon>Haplorrhini</taxon>
        <taxon>Catarrhini</taxon>
        <taxon>Hominidae</taxon>
        <taxon>Homo</taxon>
    </lineage>
</organism>
<evidence type="ECO:0000313" key="3">
    <source>
        <dbReference type="Proteomes" id="UP000005640"/>
    </source>
</evidence>
<gene>
    <name evidence="2" type="primary">QPCTL</name>
</gene>
<feature type="transmembrane region" description="Helical" evidence="1">
    <location>
        <begin position="35"/>
        <end position="55"/>
    </location>
</feature>
<dbReference type="Proteomes" id="UP000005640">
    <property type="component" value="Chromosome 19"/>
</dbReference>
<keyword evidence="1" id="KW-0472">Membrane</keyword>
<evidence type="ECO:0007829" key="5">
    <source>
        <dbReference type="ProteomicsDB" id="A0A7I2V353"/>
    </source>
</evidence>